<dbReference type="GO" id="GO:0004656">
    <property type="term" value="F:procollagen-proline 4-dioxygenase activity"/>
    <property type="evidence" value="ECO:0007669"/>
    <property type="project" value="TreeGrafter"/>
</dbReference>
<protein>
    <submittedName>
        <fullName evidence="9">Kinesin-like protein KIF9</fullName>
    </submittedName>
</protein>
<evidence type="ECO:0000256" key="3">
    <source>
        <dbReference type="ARBA" id="ARBA00022964"/>
    </source>
</evidence>
<dbReference type="GO" id="GO:0005506">
    <property type="term" value="F:iron ion binding"/>
    <property type="evidence" value="ECO:0007669"/>
    <property type="project" value="InterPro"/>
</dbReference>
<evidence type="ECO:0000313" key="7">
    <source>
        <dbReference type="EMBL" id="CAI4016177.1"/>
    </source>
</evidence>
<dbReference type="Pfam" id="PF13640">
    <property type="entry name" value="2OG-FeII_Oxy_3"/>
    <property type="match status" value="1"/>
</dbReference>
<dbReference type="Gene3D" id="2.60.120.620">
    <property type="entry name" value="q2cbj1_9rhob like domain"/>
    <property type="match status" value="1"/>
</dbReference>
<comment type="cofactor">
    <cofactor evidence="1">
        <name>L-ascorbate</name>
        <dbReference type="ChEBI" id="CHEBI:38290"/>
    </cofactor>
</comment>
<dbReference type="PANTHER" id="PTHR10869:SF246">
    <property type="entry name" value="TRANSMEMBRANE PROLYL 4-HYDROXYLASE"/>
    <property type="match status" value="1"/>
</dbReference>
<dbReference type="AlphaFoldDB" id="A0A9P1DT11"/>
<dbReference type="EMBL" id="CAMXCT030006569">
    <property type="protein sequence ID" value="CAL4803489.1"/>
    <property type="molecule type" value="Genomic_DNA"/>
</dbReference>
<dbReference type="EMBL" id="CAMXCT010006569">
    <property type="protein sequence ID" value="CAI4016177.1"/>
    <property type="molecule type" value="Genomic_DNA"/>
</dbReference>
<dbReference type="SMART" id="SM00702">
    <property type="entry name" value="P4Hc"/>
    <property type="match status" value="1"/>
</dbReference>
<dbReference type="Pfam" id="PF23735">
    <property type="entry name" value="KIF9"/>
    <property type="match status" value="1"/>
</dbReference>
<keyword evidence="5" id="KW-0408">Iron</keyword>
<evidence type="ECO:0000256" key="2">
    <source>
        <dbReference type="ARBA" id="ARBA00022723"/>
    </source>
</evidence>
<dbReference type="PANTHER" id="PTHR10869">
    <property type="entry name" value="PROLYL 4-HYDROXYLASE ALPHA SUBUNIT"/>
    <property type="match status" value="1"/>
</dbReference>
<reference evidence="8" key="2">
    <citation type="submission" date="2024-04" db="EMBL/GenBank/DDBJ databases">
        <authorList>
            <person name="Chen Y."/>
            <person name="Shah S."/>
            <person name="Dougan E. K."/>
            <person name="Thang M."/>
            <person name="Chan C."/>
        </authorList>
    </citation>
    <scope>NUCLEOTIDE SEQUENCE [LARGE SCALE GENOMIC DNA]</scope>
</reference>
<proteinExistence type="predicted"/>
<reference evidence="7" key="1">
    <citation type="submission" date="2022-10" db="EMBL/GenBank/DDBJ databases">
        <authorList>
            <person name="Chen Y."/>
            <person name="Dougan E. K."/>
            <person name="Chan C."/>
            <person name="Rhodes N."/>
            <person name="Thang M."/>
        </authorList>
    </citation>
    <scope>NUCLEOTIDE SEQUENCE</scope>
</reference>
<dbReference type="InterPro" id="IPR006620">
    <property type="entry name" value="Pro_4_hyd_alph"/>
</dbReference>
<accession>A0A9P1DT11</accession>
<keyword evidence="3" id="KW-0223">Dioxygenase</keyword>
<organism evidence="7">
    <name type="scientific">Cladocopium goreaui</name>
    <dbReference type="NCBI Taxonomy" id="2562237"/>
    <lineage>
        <taxon>Eukaryota</taxon>
        <taxon>Sar</taxon>
        <taxon>Alveolata</taxon>
        <taxon>Dinophyceae</taxon>
        <taxon>Suessiales</taxon>
        <taxon>Symbiodiniaceae</taxon>
        <taxon>Cladocopium</taxon>
    </lineage>
</organism>
<gene>
    <name evidence="7" type="ORF">C1SCF055_LOCUS40937</name>
</gene>
<evidence type="ECO:0000259" key="6">
    <source>
        <dbReference type="SMART" id="SM00702"/>
    </source>
</evidence>
<comment type="caution">
    <text evidence="7">The sequence shown here is derived from an EMBL/GenBank/DDBJ whole genome shotgun (WGS) entry which is preliminary data.</text>
</comment>
<keyword evidence="10" id="KW-1185">Reference proteome</keyword>
<dbReference type="InterPro" id="IPR044862">
    <property type="entry name" value="Pro_4_hyd_alph_FE2OG_OXY"/>
</dbReference>
<evidence type="ECO:0000256" key="1">
    <source>
        <dbReference type="ARBA" id="ARBA00001961"/>
    </source>
</evidence>
<dbReference type="EMBL" id="CAMXCT020006569">
    <property type="protein sequence ID" value="CAL1169552.1"/>
    <property type="molecule type" value="Genomic_DNA"/>
</dbReference>
<dbReference type="InterPro" id="IPR056524">
    <property type="entry name" value="KIF6/9_C"/>
</dbReference>
<dbReference type="InterPro" id="IPR045054">
    <property type="entry name" value="P4HA-like"/>
</dbReference>
<name>A0A9P1DT11_9DINO</name>
<evidence type="ECO:0000256" key="5">
    <source>
        <dbReference type="ARBA" id="ARBA00023004"/>
    </source>
</evidence>
<evidence type="ECO:0000313" key="10">
    <source>
        <dbReference type="Proteomes" id="UP001152797"/>
    </source>
</evidence>
<feature type="domain" description="Prolyl 4-hydroxylase alpha subunit" evidence="6">
    <location>
        <begin position="18"/>
        <end position="270"/>
    </location>
</feature>
<evidence type="ECO:0000256" key="4">
    <source>
        <dbReference type="ARBA" id="ARBA00023002"/>
    </source>
</evidence>
<dbReference type="GO" id="GO:0031418">
    <property type="term" value="F:L-ascorbic acid binding"/>
    <property type="evidence" value="ECO:0007669"/>
    <property type="project" value="InterPro"/>
</dbReference>
<evidence type="ECO:0000313" key="8">
    <source>
        <dbReference type="EMBL" id="CAL1169552.1"/>
    </source>
</evidence>
<keyword evidence="2" id="KW-0479">Metal-binding</keyword>
<keyword evidence="4" id="KW-0560">Oxidoreductase</keyword>
<dbReference type="Proteomes" id="UP001152797">
    <property type="component" value="Unassembled WGS sequence"/>
</dbReference>
<sequence>MESIPVREAVWRSICTKPQIWQCEEFLTSEECAAIRRLAKASLPAKCFSKFRIDLDTDPEGALASAQPKDAAVLRAVDRRTWALSGAPHEGEMPWAVHFTPSEMRTESDQPRINLGLHVDTNNGRERRHLTFLIYLNTIPPSEGGHTIFPLAELPGEAADQSFSEARPLGEMLLQATVQHTGQAWSRDTLEVQEAAAALLACAERLAAAAACPDAQTAPTRLGLAVAAKEGRCVAFWSRDSHGHLDAAAWHGGAAVTAVDGKWTLQKFREAPMSALKGCCIETFASTHQHLRLPCFAGGVRFVDEEDADVPAEQMQEASTHELSGQKTFVRLVRSAYLTKAHGCFVVLGTDKFLLEWNDDLIDEEEYALIKNLKETKQQYRDAFERHSRVKMDVIQIEHVMQQCKGRLVQGFEEYYEHKFGHLVKQEAPEDEGERYDPQEMFDLAEADRLETQHPDAMACAKPDFSDDQGVIR</sequence>
<dbReference type="GO" id="GO:0005783">
    <property type="term" value="C:endoplasmic reticulum"/>
    <property type="evidence" value="ECO:0007669"/>
    <property type="project" value="TreeGrafter"/>
</dbReference>
<evidence type="ECO:0000313" key="9">
    <source>
        <dbReference type="EMBL" id="CAL4803489.1"/>
    </source>
</evidence>
<dbReference type="OrthoDB" id="442073at2759"/>